<dbReference type="EMBL" id="JAEVFJ010000009">
    <property type="protein sequence ID" value="KAH8102571.1"/>
    <property type="molecule type" value="Genomic_DNA"/>
</dbReference>
<dbReference type="PROSITE" id="PS50103">
    <property type="entry name" value="ZF_C3H1"/>
    <property type="match status" value="2"/>
</dbReference>
<dbReference type="InterPro" id="IPR036770">
    <property type="entry name" value="Ankyrin_rpt-contain_sf"/>
</dbReference>
<keyword evidence="1" id="KW-0677">Repeat</keyword>
<dbReference type="Gene3D" id="1.25.40.20">
    <property type="entry name" value="Ankyrin repeat-containing domain"/>
    <property type="match status" value="1"/>
</dbReference>
<proteinExistence type="predicted"/>
<dbReference type="SUPFAM" id="SSF48403">
    <property type="entry name" value="Ankyrin repeat"/>
    <property type="match status" value="1"/>
</dbReference>
<comment type="caution">
    <text evidence="7">The sequence shown here is derived from an EMBL/GenBank/DDBJ whole genome shotgun (WGS) entry which is preliminary data.</text>
</comment>
<keyword evidence="4" id="KW-0479">Metal-binding</keyword>
<feature type="repeat" description="ANK" evidence="3">
    <location>
        <begin position="35"/>
        <end position="67"/>
    </location>
</feature>
<organism evidence="7 8">
    <name type="scientific">Cristinia sonorae</name>
    <dbReference type="NCBI Taxonomy" id="1940300"/>
    <lineage>
        <taxon>Eukaryota</taxon>
        <taxon>Fungi</taxon>
        <taxon>Dikarya</taxon>
        <taxon>Basidiomycota</taxon>
        <taxon>Agaricomycotina</taxon>
        <taxon>Agaricomycetes</taxon>
        <taxon>Agaricomycetidae</taxon>
        <taxon>Agaricales</taxon>
        <taxon>Pleurotineae</taxon>
        <taxon>Stephanosporaceae</taxon>
        <taxon>Cristinia</taxon>
    </lineage>
</organism>
<evidence type="ECO:0000256" key="1">
    <source>
        <dbReference type="ARBA" id="ARBA00022737"/>
    </source>
</evidence>
<evidence type="ECO:0000256" key="2">
    <source>
        <dbReference type="ARBA" id="ARBA00023043"/>
    </source>
</evidence>
<feature type="region of interest" description="Disordered" evidence="5">
    <location>
        <begin position="428"/>
        <end position="455"/>
    </location>
</feature>
<feature type="region of interest" description="Disordered" evidence="5">
    <location>
        <begin position="352"/>
        <end position="407"/>
    </location>
</feature>
<dbReference type="GO" id="GO:0010468">
    <property type="term" value="P:regulation of gene expression"/>
    <property type="evidence" value="ECO:0007669"/>
    <property type="project" value="UniProtKB-ARBA"/>
</dbReference>
<dbReference type="InterPro" id="IPR000571">
    <property type="entry name" value="Znf_CCCH"/>
</dbReference>
<dbReference type="Proteomes" id="UP000813824">
    <property type="component" value="Unassembled WGS sequence"/>
</dbReference>
<feature type="compositionally biased region" description="Pro residues" evidence="5">
    <location>
        <begin position="228"/>
        <end position="248"/>
    </location>
</feature>
<dbReference type="OrthoDB" id="20872at2759"/>
<dbReference type="InterPro" id="IPR002110">
    <property type="entry name" value="Ankyrin_rpt"/>
</dbReference>
<feature type="region of interest" description="Disordered" evidence="5">
    <location>
        <begin position="471"/>
        <end position="602"/>
    </location>
</feature>
<gene>
    <name evidence="7" type="ORF">BXZ70DRAFT_905894</name>
</gene>
<feature type="region of interest" description="Disordered" evidence="5">
    <location>
        <begin position="228"/>
        <end position="257"/>
    </location>
</feature>
<dbReference type="SMART" id="SM00356">
    <property type="entry name" value="ZnF_C3H1"/>
    <property type="match status" value="2"/>
</dbReference>
<keyword evidence="4" id="KW-0863">Zinc-finger</keyword>
<feature type="compositionally biased region" description="Polar residues" evidence="5">
    <location>
        <begin position="471"/>
        <end position="494"/>
    </location>
</feature>
<keyword evidence="8" id="KW-1185">Reference proteome</keyword>
<dbReference type="SMART" id="SM00248">
    <property type="entry name" value="ANK"/>
    <property type="match status" value="1"/>
</dbReference>
<dbReference type="Gene3D" id="4.10.1000.10">
    <property type="entry name" value="Zinc finger, CCCH-type"/>
    <property type="match status" value="1"/>
</dbReference>
<evidence type="ECO:0000259" key="6">
    <source>
        <dbReference type="PROSITE" id="PS50103"/>
    </source>
</evidence>
<dbReference type="PANTHER" id="PTHR24171">
    <property type="entry name" value="ANKYRIN REPEAT DOMAIN-CONTAINING PROTEIN 39-RELATED"/>
    <property type="match status" value="1"/>
</dbReference>
<feature type="compositionally biased region" description="Pro residues" evidence="5">
    <location>
        <begin position="317"/>
        <end position="336"/>
    </location>
</feature>
<dbReference type="AlphaFoldDB" id="A0A8K0XRJ3"/>
<feature type="region of interest" description="Disordered" evidence="5">
    <location>
        <begin position="300"/>
        <end position="336"/>
    </location>
</feature>
<evidence type="ECO:0000256" key="3">
    <source>
        <dbReference type="PROSITE-ProRule" id="PRU00023"/>
    </source>
</evidence>
<feature type="compositionally biased region" description="Low complexity" evidence="5">
    <location>
        <begin position="542"/>
        <end position="560"/>
    </location>
</feature>
<dbReference type="PRINTS" id="PR01217">
    <property type="entry name" value="PRICHEXTENSN"/>
</dbReference>
<sequence>MVSSLWKACAEGDLDKVVEFLNDGQSVDIEVKDHTGVTPLICAVQSGKLDLVKLLLDRGADPTNASSHGPPESYTSDPAMLGLLAASKNQNASNGIPFDAGYLNDPNAEQAKAYFPPPPGPYYYPGVPVPPPMHPDGSVAYYPPPPPPPHLIDGGLGHLPPPDIARMIPCRYYPACRYGSSCLFAHPQGPYLQGPLPPPAQYPAPYDSMNSAPYPPYYSMPPPSFPPPPNGIPISPPPTSHPPPPVGGPLPMAHTRSGSELLSPAQAPFSPNGAPPAHYPVVSPVSTSYPHPGPVPVPLSIPPLPPLQHPLSAHPQSPQPNYPPTSPSVPAPPPGPYMMHREPVNQQTYNPVGMPHSAGAEATSPRSPIHHPNGEAYGPGPVHRESMPHSRRGGPRRPSFGGMGRKPPCLFFPSGRCRNGDDCRFPHVLSDGQAPHNAPFMNGRGGHRHRPAPHVNGFGAVEEKLASLTIQDEQTNGVNGNATDGSSRSQSTEPGSRGRSHGFKSNPHASGTRPSDKRPTAPRPQRVPSADEFPVLAGSSTPPLRSPGLNSGLLNGHNGPTAAQVLQAPPPRKEKDSQPGTRGGSPDSSRHSVKVTQPNLYC</sequence>
<evidence type="ECO:0000313" key="7">
    <source>
        <dbReference type="EMBL" id="KAH8102571.1"/>
    </source>
</evidence>
<dbReference type="PROSITE" id="PS50088">
    <property type="entry name" value="ANK_REPEAT"/>
    <property type="match status" value="1"/>
</dbReference>
<protein>
    <recommendedName>
        <fullName evidence="6">C3H1-type domain-containing protein</fullName>
    </recommendedName>
</protein>
<feature type="zinc finger region" description="C3H1-type" evidence="4">
    <location>
        <begin position="164"/>
        <end position="189"/>
    </location>
</feature>
<evidence type="ECO:0000256" key="5">
    <source>
        <dbReference type="SAM" id="MobiDB-lite"/>
    </source>
</evidence>
<keyword evidence="4" id="KW-0862">Zinc</keyword>
<name>A0A8K0XRJ3_9AGAR</name>
<dbReference type="GO" id="GO:0008270">
    <property type="term" value="F:zinc ion binding"/>
    <property type="evidence" value="ECO:0007669"/>
    <property type="project" value="UniProtKB-KW"/>
</dbReference>
<feature type="domain" description="C3H1-type" evidence="6">
    <location>
        <begin position="403"/>
        <end position="430"/>
    </location>
</feature>
<dbReference type="PROSITE" id="PS50297">
    <property type="entry name" value="ANK_REP_REGION"/>
    <property type="match status" value="1"/>
</dbReference>
<evidence type="ECO:0000313" key="8">
    <source>
        <dbReference type="Proteomes" id="UP000813824"/>
    </source>
</evidence>
<dbReference type="Pfam" id="PF14608">
    <property type="entry name" value="zf-CCCH_2"/>
    <property type="match status" value="2"/>
</dbReference>
<reference evidence="7" key="1">
    <citation type="journal article" date="2021" name="New Phytol.">
        <title>Evolutionary innovations through gain and loss of genes in the ectomycorrhizal Boletales.</title>
        <authorList>
            <person name="Wu G."/>
            <person name="Miyauchi S."/>
            <person name="Morin E."/>
            <person name="Kuo A."/>
            <person name="Drula E."/>
            <person name="Varga T."/>
            <person name="Kohler A."/>
            <person name="Feng B."/>
            <person name="Cao Y."/>
            <person name="Lipzen A."/>
            <person name="Daum C."/>
            <person name="Hundley H."/>
            <person name="Pangilinan J."/>
            <person name="Johnson J."/>
            <person name="Barry K."/>
            <person name="LaButti K."/>
            <person name="Ng V."/>
            <person name="Ahrendt S."/>
            <person name="Min B."/>
            <person name="Choi I.G."/>
            <person name="Park H."/>
            <person name="Plett J.M."/>
            <person name="Magnuson J."/>
            <person name="Spatafora J.W."/>
            <person name="Nagy L.G."/>
            <person name="Henrissat B."/>
            <person name="Grigoriev I.V."/>
            <person name="Yang Z.L."/>
            <person name="Xu J."/>
            <person name="Martin F.M."/>
        </authorList>
    </citation>
    <scope>NUCLEOTIDE SEQUENCE</scope>
    <source>
        <strain evidence="7">KKN 215</strain>
    </source>
</reference>
<dbReference type="Pfam" id="PF12796">
    <property type="entry name" value="Ank_2"/>
    <property type="match status" value="1"/>
</dbReference>
<feature type="domain" description="C3H1-type" evidence="6">
    <location>
        <begin position="164"/>
        <end position="189"/>
    </location>
</feature>
<evidence type="ECO:0000256" key="4">
    <source>
        <dbReference type="PROSITE-ProRule" id="PRU00723"/>
    </source>
</evidence>
<keyword evidence="2 3" id="KW-0040">ANK repeat</keyword>
<accession>A0A8K0XRJ3</accession>
<feature type="zinc finger region" description="C3H1-type" evidence="4">
    <location>
        <begin position="403"/>
        <end position="430"/>
    </location>
</feature>